<evidence type="ECO:0000256" key="3">
    <source>
        <dbReference type="PROSITE-ProRule" id="PRU00024"/>
    </source>
</evidence>
<keyword evidence="1 3" id="KW-0479">Metal-binding</keyword>
<evidence type="ECO:0000256" key="2">
    <source>
        <dbReference type="ARBA" id="ARBA00022833"/>
    </source>
</evidence>
<dbReference type="Pfam" id="PF22586">
    <property type="entry name" value="ANCHR-like_BBOX"/>
    <property type="match status" value="1"/>
</dbReference>
<reference evidence="6" key="2">
    <citation type="submission" date="2025-08" db="UniProtKB">
        <authorList>
            <consortium name="Ensembl"/>
        </authorList>
    </citation>
    <scope>IDENTIFICATION</scope>
</reference>
<evidence type="ECO:0000259" key="5">
    <source>
        <dbReference type="PROSITE" id="PS50119"/>
    </source>
</evidence>
<reference evidence="7" key="1">
    <citation type="submission" date="2018-06" db="EMBL/GenBank/DDBJ databases">
        <title>Genome assembly of Danube salmon.</title>
        <authorList>
            <person name="Macqueen D.J."/>
            <person name="Gundappa M.K."/>
        </authorList>
    </citation>
    <scope>NUCLEOTIDE SEQUENCE [LARGE SCALE GENOMIC DNA]</scope>
</reference>
<sequence>MFSSYVLCYPKQLSAGKVKIRLLKDQPQPEVCRVGEKEKATVVLSGGQVSSRKTRLRGKVCGQCEAKAAGLICAECGEDYCVGCFARFHQKGALKLHRMIPIQTEIQTSVSTLDVVNRFQRQVQPNPKPDSQTSGRGGGARGPERRTQTTPTVTLTHNAQGSQVRGHR</sequence>
<dbReference type="GO" id="GO:0008270">
    <property type="term" value="F:zinc ion binding"/>
    <property type="evidence" value="ECO:0007669"/>
    <property type="project" value="UniProtKB-KW"/>
</dbReference>
<feature type="region of interest" description="Disordered" evidence="4">
    <location>
        <begin position="120"/>
        <end position="168"/>
    </location>
</feature>
<dbReference type="AlphaFoldDB" id="A0A4W5M3E1"/>
<dbReference type="InterPro" id="IPR000315">
    <property type="entry name" value="Znf_B-box"/>
</dbReference>
<proteinExistence type="predicted"/>
<evidence type="ECO:0000313" key="6">
    <source>
        <dbReference type="Ensembl" id="ENSHHUP00000031795.1"/>
    </source>
</evidence>
<protein>
    <recommendedName>
        <fullName evidence="5">B box-type domain-containing protein</fullName>
    </recommendedName>
</protein>
<dbReference type="STRING" id="62062.ENSHHUP00000031795"/>
<feature type="domain" description="B box-type" evidence="5">
    <location>
        <begin position="56"/>
        <end position="102"/>
    </location>
</feature>
<dbReference type="GeneTree" id="ENSGT00960000186767"/>
<dbReference type="Gene3D" id="4.10.640.40">
    <property type="entry name" value="Cytoplasmic polyadenylation element-binding protein, ZZ domain"/>
    <property type="match status" value="1"/>
</dbReference>
<dbReference type="Proteomes" id="UP000314982">
    <property type="component" value="Unassembled WGS sequence"/>
</dbReference>
<dbReference type="Ensembl" id="ENSHHUT00000033100.1">
    <property type="protein sequence ID" value="ENSHHUP00000031795.1"/>
    <property type="gene ID" value="ENSHHUG00000020195.1"/>
</dbReference>
<feature type="compositionally biased region" description="Polar residues" evidence="4">
    <location>
        <begin position="157"/>
        <end position="168"/>
    </location>
</feature>
<evidence type="ECO:0000256" key="1">
    <source>
        <dbReference type="ARBA" id="ARBA00022771"/>
    </source>
</evidence>
<dbReference type="PANTHER" id="PTHR28634:SF1">
    <property type="entry name" value="ZINC FINGER B-BOX DOMAIN-CONTAINING PROTEIN 1"/>
    <property type="match status" value="1"/>
</dbReference>
<accession>A0A4W5M3E1</accession>
<dbReference type="PROSITE" id="PS50119">
    <property type="entry name" value="ZF_BBOX"/>
    <property type="match status" value="1"/>
</dbReference>
<name>A0A4W5M3E1_9TELE</name>
<evidence type="ECO:0000313" key="7">
    <source>
        <dbReference type="Proteomes" id="UP000314982"/>
    </source>
</evidence>
<reference evidence="6" key="3">
    <citation type="submission" date="2025-09" db="UniProtKB">
        <authorList>
            <consortium name="Ensembl"/>
        </authorList>
    </citation>
    <scope>IDENTIFICATION</scope>
</reference>
<feature type="compositionally biased region" description="Polar residues" evidence="4">
    <location>
        <begin position="120"/>
        <end position="134"/>
    </location>
</feature>
<keyword evidence="7" id="KW-1185">Reference proteome</keyword>
<evidence type="ECO:0000256" key="4">
    <source>
        <dbReference type="SAM" id="MobiDB-lite"/>
    </source>
</evidence>
<dbReference type="PANTHER" id="PTHR28634">
    <property type="entry name" value="ZINC FINGER B-BOX DOMAIN-CONTAINING PROTEIN 1"/>
    <property type="match status" value="1"/>
</dbReference>
<keyword evidence="1 3" id="KW-0863">Zinc-finger</keyword>
<dbReference type="InterPro" id="IPR038446">
    <property type="entry name" value="CEBP_ZZ_sf"/>
</dbReference>
<organism evidence="6 7">
    <name type="scientific">Hucho hucho</name>
    <name type="common">huchen</name>
    <dbReference type="NCBI Taxonomy" id="62062"/>
    <lineage>
        <taxon>Eukaryota</taxon>
        <taxon>Metazoa</taxon>
        <taxon>Chordata</taxon>
        <taxon>Craniata</taxon>
        <taxon>Vertebrata</taxon>
        <taxon>Euteleostomi</taxon>
        <taxon>Actinopterygii</taxon>
        <taxon>Neopterygii</taxon>
        <taxon>Teleostei</taxon>
        <taxon>Protacanthopterygii</taxon>
        <taxon>Salmoniformes</taxon>
        <taxon>Salmonidae</taxon>
        <taxon>Salmoninae</taxon>
        <taxon>Hucho</taxon>
    </lineage>
</organism>
<dbReference type="InterPro" id="IPR037688">
    <property type="entry name" value="ZBBX"/>
</dbReference>
<keyword evidence="2" id="KW-0862">Zinc</keyword>